<dbReference type="EMBL" id="LRBV02000001">
    <property type="status" value="NOT_ANNOTATED_CDS"/>
    <property type="molecule type" value="Genomic_DNA"/>
</dbReference>
<feature type="repeat" description="ANK" evidence="1">
    <location>
        <begin position="1"/>
        <end position="26"/>
    </location>
</feature>
<dbReference type="PROSITE" id="PS50088">
    <property type="entry name" value="ANK_REPEAT"/>
    <property type="match status" value="2"/>
</dbReference>
<sequence length="150" mass="16471">MAIHANSIECVELLLQAGADPNIRKHGVTPLESTASEGLTEMIKCLLNAGADPNVTSFIYGRPTYAYFGEKMMSSKATGRFPPEKIPCPTYFHFHLHGSYCCGGALFWGLCVLLWRNWVHSTGFCLPFCSIFESGKNAQGRQMSSFNAAP</sequence>
<dbReference type="PANTHER" id="PTHR46224:SF67">
    <property type="entry name" value="HSP70-HSP90 ORGANIZING PROTEIN 3-LIKE"/>
    <property type="match status" value="1"/>
</dbReference>
<dbReference type="SUPFAM" id="SSF48403">
    <property type="entry name" value="Ankyrin repeat"/>
    <property type="match status" value="1"/>
</dbReference>
<dbReference type="Pfam" id="PF12796">
    <property type="entry name" value="Ank_2"/>
    <property type="match status" value="1"/>
</dbReference>
<keyword evidence="1" id="KW-0040">ANK repeat</keyword>
<reference evidence="2 3" key="1">
    <citation type="journal article" date="2016" name="G3 (Bethesda)">
        <title>First Draft Assembly and Annotation of the Genome of a California Endemic Oak Quercus lobata Nee (Fagaceae).</title>
        <authorList>
            <person name="Sork V.L."/>
            <person name="Fitz-Gibbon S.T."/>
            <person name="Puiu D."/>
            <person name="Crepeau M."/>
            <person name="Gugger P.F."/>
            <person name="Sherman R."/>
            <person name="Stevens K."/>
            <person name="Langley C.H."/>
            <person name="Pellegrini M."/>
            <person name="Salzberg S.L."/>
        </authorList>
    </citation>
    <scope>NUCLEOTIDE SEQUENCE [LARGE SCALE GENOMIC DNA]</scope>
    <source>
        <strain evidence="2 3">cv. SW786</strain>
    </source>
</reference>
<dbReference type="PANTHER" id="PTHR46224">
    <property type="entry name" value="ANKYRIN REPEAT FAMILY PROTEIN"/>
    <property type="match status" value="1"/>
</dbReference>
<dbReference type="EnsemblPlants" id="QL01p000284:mrna">
    <property type="protein sequence ID" value="QL01p000284:mrna"/>
    <property type="gene ID" value="QL01p000284"/>
</dbReference>
<dbReference type="Gene3D" id="1.25.40.20">
    <property type="entry name" value="Ankyrin repeat-containing domain"/>
    <property type="match status" value="1"/>
</dbReference>
<dbReference type="AlphaFoldDB" id="A0A7N2KK56"/>
<protein>
    <submittedName>
        <fullName evidence="2">Uncharacterized protein</fullName>
    </submittedName>
</protein>
<name>A0A7N2KK56_QUELO</name>
<dbReference type="InterPro" id="IPR036770">
    <property type="entry name" value="Ankyrin_rpt-contain_sf"/>
</dbReference>
<dbReference type="Proteomes" id="UP000594261">
    <property type="component" value="Chromosome 1"/>
</dbReference>
<dbReference type="PROSITE" id="PS50297">
    <property type="entry name" value="ANK_REP_REGION"/>
    <property type="match status" value="1"/>
</dbReference>
<keyword evidence="3" id="KW-1185">Reference proteome</keyword>
<evidence type="ECO:0000313" key="3">
    <source>
        <dbReference type="Proteomes" id="UP000594261"/>
    </source>
</evidence>
<feature type="repeat" description="ANK" evidence="1">
    <location>
        <begin position="26"/>
        <end position="58"/>
    </location>
</feature>
<gene>
    <name evidence="2" type="primary">LOC115967025</name>
</gene>
<evidence type="ECO:0000313" key="2">
    <source>
        <dbReference type="EnsemblPlants" id="QL01p000284:mrna"/>
    </source>
</evidence>
<reference evidence="2" key="2">
    <citation type="submission" date="2021-01" db="UniProtKB">
        <authorList>
            <consortium name="EnsemblPlants"/>
        </authorList>
    </citation>
    <scope>IDENTIFICATION</scope>
</reference>
<dbReference type="KEGG" id="qlo:115967025"/>
<dbReference type="Gramene" id="QL01p000284:mrna">
    <property type="protein sequence ID" value="QL01p000284:mrna"/>
    <property type="gene ID" value="QL01p000284"/>
</dbReference>
<dbReference type="InterPro" id="IPR002110">
    <property type="entry name" value="Ankyrin_rpt"/>
</dbReference>
<accession>A0A7N2KK56</accession>
<dbReference type="InterPro" id="IPR051616">
    <property type="entry name" value="Cul2-RING_E3_ligase_SR"/>
</dbReference>
<dbReference type="SMART" id="SM00248">
    <property type="entry name" value="ANK"/>
    <property type="match status" value="2"/>
</dbReference>
<dbReference type="OrthoDB" id="412869at2759"/>
<dbReference type="RefSeq" id="XP_030942007.1">
    <property type="nucleotide sequence ID" value="XM_031086147.1"/>
</dbReference>
<evidence type="ECO:0000256" key="1">
    <source>
        <dbReference type="PROSITE-ProRule" id="PRU00023"/>
    </source>
</evidence>
<proteinExistence type="predicted"/>
<dbReference type="InParanoid" id="A0A7N2KK56"/>
<dbReference type="GeneID" id="115967025"/>
<organism evidence="2 3">
    <name type="scientific">Quercus lobata</name>
    <name type="common">Valley oak</name>
    <dbReference type="NCBI Taxonomy" id="97700"/>
    <lineage>
        <taxon>Eukaryota</taxon>
        <taxon>Viridiplantae</taxon>
        <taxon>Streptophyta</taxon>
        <taxon>Embryophyta</taxon>
        <taxon>Tracheophyta</taxon>
        <taxon>Spermatophyta</taxon>
        <taxon>Magnoliopsida</taxon>
        <taxon>eudicotyledons</taxon>
        <taxon>Gunneridae</taxon>
        <taxon>Pentapetalae</taxon>
        <taxon>rosids</taxon>
        <taxon>fabids</taxon>
        <taxon>Fagales</taxon>
        <taxon>Fagaceae</taxon>
        <taxon>Quercus</taxon>
    </lineage>
</organism>